<evidence type="ECO:0008006" key="4">
    <source>
        <dbReference type="Google" id="ProtNLM"/>
    </source>
</evidence>
<feature type="chain" id="PRO_5001992015" description="Alpha-ketoglutarate decarboxylase" evidence="1">
    <location>
        <begin position="28"/>
        <end position="183"/>
    </location>
</feature>
<dbReference type="AlphaFoldDB" id="A0A0A2M923"/>
<reference evidence="2 3" key="1">
    <citation type="submission" date="2013-09" db="EMBL/GenBank/DDBJ databases">
        <authorList>
            <person name="Zeng Z."/>
            <person name="Chen C."/>
        </authorList>
    </citation>
    <scope>NUCLEOTIDE SEQUENCE [LARGE SCALE GENOMIC DNA]</scope>
    <source>
        <strain evidence="2 3">WB 3.3-2</strain>
    </source>
</reference>
<name>A0A0A2M923_9FLAO</name>
<evidence type="ECO:0000313" key="3">
    <source>
        <dbReference type="Proteomes" id="UP000030152"/>
    </source>
</evidence>
<dbReference type="eggNOG" id="ENOG5030398">
    <property type="taxonomic scope" value="Bacteria"/>
</dbReference>
<dbReference type="STRING" id="1121895.GCA_000378485_01273"/>
<accession>A0A0A2M923</accession>
<organism evidence="2 3">
    <name type="scientific">Flavobacterium rivuli WB 3.3-2 = DSM 21788</name>
    <dbReference type="NCBI Taxonomy" id="1121895"/>
    <lineage>
        <taxon>Bacteria</taxon>
        <taxon>Pseudomonadati</taxon>
        <taxon>Bacteroidota</taxon>
        <taxon>Flavobacteriia</taxon>
        <taxon>Flavobacteriales</taxon>
        <taxon>Flavobacteriaceae</taxon>
        <taxon>Flavobacterium</taxon>
    </lineage>
</organism>
<keyword evidence="3" id="KW-1185">Reference proteome</keyword>
<proteinExistence type="predicted"/>
<gene>
    <name evidence="2" type="ORF">Q765_02470</name>
</gene>
<sequence>MQPRFIIFLTKRLALIAICLQFVNANAQDSVNFWQKVRFGGSAGVGFGSGYTDVSLAPGAIYQFNQYVALGLGVQGTYVHQRDYYDSFIYGGSVVVLLNPIPQVQLSAELEQLRVNLDVDERFNDRYLNTLNYRDRDFWNTALFLGAGYQMENVTVGLRYNVLFNKRDLVYSDALMPFIRVYF</sequence>
<dbReference type="Proteomes" id="UP000030152">
    <property type="component" value="Unassembled WGS sequence"/>
</dbReference>
<dbReference type="RefSeq" id="WP_020212407.1">
    <property type="nucleotide sequence ID" value="NZ_JRLX01000002.1"/>
</dbReference>
<protein>
    <recommendedName>
        <fullName evidence="4">Alpha-ketoglutarate decarboxylase</fullName>
    </recommendedName>
</protein>
<keyword evidence="1" id="KW-0732">Signal</keyword>
<feature type="signal peptide" evidence="1">
    <location>
        <begin position="1"/>
        <end position="27"/>
    </location>
</feature>
<dbReference type="EMBL" id="JRLX01000002">
    <property type="protein sequence ID" value="KGO87958.1"/>
    <property type="molecule type" value="Genomic_DNA"/>
</dbReference>
<evidence type="ECO:0000313" key="2">
    <source>
        <dbReference type="EMBL" id="KGO87958.1"/>
    </source>
</evidence>
<comment type="caution">
    <text evidence="2">The sequence shown here is derived from an EMBL/GenBank/DDBJ whole genome shotgun (WGS) entry which is preliminary data.</text>
</comment>
<evidence type="ECO:0000256" key="1">
    <source>
        <dbReference type="SAM" id="SignalP"/>
    </source>
</evidence>